<dbReference type="GO" id="GO:0003700">
    <property type="term" value="F:DNA-binding transcription factor activity"/>
    <property type="evidence" value="ECO:0007669"/>
    <property type="project" value="InterPro"/>
</dbReference>
<dbReference type="FunFam" id="1.10.10.60:FF:000090">
    <property type="entry name" value="Transcriptional regulator ArgR, AraC family"/>
    <property type="match status" value="1"/>
</dbReference>
<dbReference type="KEGG" id="ccah:DWG20_01570"/>
<gene>
    <name evidence="5" type="ORF">DWG20_01570</name>
</gene>
<dbReference type="PANTHER" id="PTHR46796">
    <property type="entry name" value="HTH-TYPE TRANSCRIPTIONAL ACTIVATOR RHAS-RELATED"/>
    <property type="match status" value="1"/>
</dbReference>
<name>A0A345Y2S5_9NEIS</name>
<accession>A0A345Y2S5</accession>
<feature type="domain" description="HTH araC/xylS-type" evidence="4">
    <location>
        <begin position="216"/>
        <end position="314"/>
    </location>
</feature>
<dbReference type="SUPFAM" id="SSF52317">
    <property type="entry name" value="Class I glutamine amidotransferase-like"/>
    <property type="match status" value="1"/>
</dbReference>
<sequence>MEQTASVAIVLLPPCSSLGIGCLAEPFSLANRLTGKKLYDVKYYSWDGEPVALAGGLAFPVHGALRDGAACEQLFVLSEGIGGFADAVFLQGALARLSQRVSLMGGVHAGAWWLAAAGVLDGYRATIHWQENAAFAERFRKVIASQHVFEIDRDRFSSGGGLAVLDGVLALIGRWHGATLAEAIAEALCAERIRASNERQRVPLANRLGERQPKLTEAVMLMEANIEEPLTTDEIARFTGQSRRHLERLFKQYLDIAPSRYYLQLRLEKARTLLQRTNKSVAQIGLSCGFSSGPHFSTVYRSHFGMAPREERLLAEMSGGEKP</sequence>
<dbReference type="InterPro" id="IPR018060">
    <property type="entry name" value="HTH_AraC"/>
</dbReference>
<keyword evidence="1" id="KW-0805">Transcription regulation</keyword>
<dbReference type="Pfam" id="PF12833">
    <property type="entry name" value="HTH_18"/>
    <property type="match status" value="1"/>
</dbReference>
<dbReference type="Gene3D" id="3.40.50.880">
    <property type="match status" value="1"/>
</dbReference>
<dbReference type="GO" id="GO:0043565">
    <property type="term" value="F:sequence-specific DNA binding"/>
    <property type="evidence" value="ECO:0007669"/>
    <property type="project" value="InterPro"/>
</dbReference>
<dbReference type="EMBL" id="CP031337">
    <property type="protein sequence ID" value="AXK38227.1"/>
    <property type="molecule type" value="Genomic_DNA"/>
</dbReference>
<dbReference type="PRINTS" id="PR00032">
    <property type="entry name" value="HTHARAC"/>
</dbReference>
<protein>
    <submittedName>
        <fullName evidence="5">GlxA family transcriptional regulator</fullName>
    </submittedName>
</protein>
<dbReference type="PROSITE" id="PS00041">
    <property type="entry name" value="HTH_ARAC_FAMILY_1"/>
    <property type="match status" value="1"/>
</dbReference>
<dbReference type="InterPro" id="IPR009057">
    <property type="entry name" value="Homeodomain-like_sf"/>
</dbReference>
<dbReference type="SMART" id="SM00342">
    <property type="entry name" value="HTH_ARAC"/>
    <property type="match status" value="1"/>
</dbReference>
<keyword evidence="3" id="KW-0804">Transcription</keyword>
<dbReference type="CDD" id="cd03136">
    <property type="entry name" value="GATase1_AraC_ArgR_like"/>
    <property type="match status" value="1"/>
</dbReference>
<dbReference type="PROSITE" id="PS01124">
    <property type="entry name" value="HTH_ARAC_FAMILY_2"/>
    <property type="match status" value="1"/>
</dbReference>
<dbReference type="Proteomes" id="UP000254537">
    <property type="component" value="Chromosome"/>
</dbReference>
<evidence type="ECO:0000256" key="2">
    <source>
        <dbReference type="ARBA" id="ARBA00023125"/>
    </source>
</evidence>
<dbReference type="SUPFAM" id="SSF46689">
    <property type="entry name" value="Homeodomain-like"/>
    <property type="match status" value="2"/>
</dbReference>
<dbReference type="InterPro" id="IPR050204">
    <property type="entry name" value="AraC_XylS_family_regulators"/>
</dbReference>
<evidence type="ECO:0000313" key="6">
    <source>
        <dbReference type="Proteomes" id="UP000254537"/>
    </source>
</evidence>
<dbReference type="AlphaFoldDB" id="A0A345Y2S5"/>
<evidence type="ECO:0000256" key="1">
    <source>
        <dbReference type="ARBA" id="ARBA00023015"/>
    </source>
</evidence>
<dbReference type="InterPro" id="IPR020449">
    <property type="entry name" value="Tscrpt_reg_AraC-type_HTH"/>
</dbReference>
<proteinExistence type="predicted"/>
<evidence type="ECO:0000256" key="3">
    <source>
        <dbReference type="ARBA" id="ARBA00023163"/>
    </source>
</evidence>
<reference evidence="5 6" key="1">
    <citation type="submission" date="2018-07" db="EMBL/GenBank/DDBJ databases">
        <title>Crenobacter cavernae sp. nov., isolated from a karst cave.</title>
        <authorList>
            <person name="Zhu H."/>
        </authorList>
    </citation>
    <scope>NUCLEOTIDE SEQUENCE [LARGE SCALE GENOMIC DNA]</scope>
    <source>
        <strain evidence="5 6">K1W11S-77</strain>
    </source>
</reference>
<dbReference type="InterPro" id="IPR018062">
    <property type="entry name" value="HTH_AraC-typ_CS"/>
</dbReference>
<dbReference type="Gene3D" id="1.10.10.60">
    <property type="entry name" value="Homeodomain-like"/>
    <property type="match status" value="2"/>
</dbReference>
<evidence type="ECO:0000313" key="5">
    <source>
        <dbReference type="EMBL" id="AXK38227.1"/>
    </source>
</evidence>
<organism evidence="5 6">
    <name type="scientific">Crenobacter cavernae</name>
    <dbReference type="NCBI Taxonomy" id="2290923"/>
    <lineage>
        <taxon>Bacteria</taxon>
        <taxon>Pseudomonadati</taxon>
        <taxon>Pseudomonadota</taxon>
        <taxon>Betaproteobacteria</taxon>
        <taxon>Neisseriales</taxon>
        <taxon>Neisseriaceae</taxon>
        <taxon>Crenobacter</taxon>
    </lineage>
</organism>
<dbReference type="InterPro" id="IPR029062">
    <property type="entry name" value="Class_I_gatase-like"/>
</dbReference>
<evidence type="ECO:0000259" key="4">
    <source>
        <dbReference type="PROSITE" id="PS01124"/>
    </source>
</evidence>
<dbReference type="OrthoDB" id="9816344at2"/>
<keyword evidence="2" id="KW-0238">DNA-binding</keyword>